<reference evidence="1" key="1">
    <citation type="submission" date="2020-01" db="EMBL/GenBank/DDBJ databases">
        <authorList>
            <person name="Hornung B."/>
        </authorList>
    </citation>
    <scope>NUCLEOTIDE SEQUENCE</scope>
    <source>
        <strain evidence="1">PacBioINE</strain>
    </source>
</reference>
<dbReference type="RefSeq" id="WP_240986546.1">
    <property type="nucleotide sequence ID" value="NZ_LR746496.1"/>
</dbReference>
<dbReference type="EMBL" id="LR746496">
    <property type="protein sequence ID" value="CAA7603312.1"/>
    <property type="molecule type" value="Genomic_DNA"/>
</dbReference>
<sequence length="363" mass="41061">MDSFSESEQYSVKYQRQSGGGTTKSFALIMDHLQGTFVAFTLLAEQMRCGSWKALLATLDKEKTTANLEDVMEDFAELRWYIFPAKKQGRKIPRTVAIWEKGDLIVAACLSDKYSKKRSTVRKWETKLSAEKELCWWPNRAAWDASKQVAAQLKRIPGSTLNVEFFPFSMWIALDDAVQKLEECLTAVREKEDDPVRLQNLKAKICADLYAEYLRQMRTTLLGATQWHTPLRILVGKQDPLVIMRDFFMEEIAPTDLLSGGCSVDSEKQAVISYYSYWPRSGDIDMIAAALYAGGTLQTSLLFWLNPLVPNSMEKSLIVLAKNSAEWNVQKTVIADKTLPFEVGPDCRQLVLPGLLEKGSTND</sequence>
<dbReference type="AlphaFoldDB" id="A0A8S0WIF9"/>
<protein>
    <submittedName>
        <fullName evidence="1">Uncharacterized protein</fullName>
    </submittedName>
</protein>
<gene>
    <name evidence="1" type="ORF">DEACI_4135</name>
</gene>
<proteinExistence type="predicted"/>
<evidence type="ECO:0000313" key="1">
    <source>
        <dbReference type="EMBL" id="CAA7603312.1"/>
    </source>
</evidence>
<dbReference type="KEGG" id="aacx:DEACI_4135"/>
<organism evidence="1">
    <name type="scientific">Acididesulfobacillus acetoxydans</name>
    <dbReference type="NCBI Taxonomy" id="1561005"/>
    <lineage>
        <taxon>Bacteria</taxon>
        <taxon>Bacillati</taxon>
        <taxon>Bacillota</taxon>
        <taxon>Clostridia</taxon>
        <taxon>Eubacteriales</taxon>
        <taxon>Peptococcaceae</taxon>
        <taxon>Acididesulfobacillus</taxon>
    </lineage>
</organism>
<dbReference type="Proteomes" id="UP000836597">
    <property type="component" value="Chromosome"/>
</dbReference>
<accession>A0A8S0WIF9</accession>
<name>A0A8S0WIF9_9FIRM</name>